<dbReference type="EMBL" id="FNHH01000004">
    <property type="protein sequence ID" value="SDL96815.1"/>
    <property type="molecule type" value="Genomic_DNA"/>
</dbReference>
<dbReference type="PANTHER" id="PTHR28055:SF1">
    <property type="entry name" value="ALTERED INHERITANCE OF MITOCHONDRIA PROTEIN 41, MITOCHONDRIAL"/>
    <property type="match status" value="1"/>
</dbReference>
<dbReference type="OrthoDB" id="9788127at2"/>
<dbReference type="STRING" id="990371.SAMN05421813_10487"/>
<gene>
    <name evidence="1" type="ORF">SAMN05421813_10487</name>
</gene>
<name>A0A1G9PF95_9SPHI</name>
<dbReference type="Proteomes" id="UP000199226">
    <property type="component" value="Unassembled WGS sequence"/>
</dbReference>
<organism evidence="1 2">
    <name type="scientific">Daejeonella rubra</name>
    <dbReference type="NCBI Taxonomy" id="990371"/>
    <lineage>
        <taxon>Bacteria</taxon>
        <taxon>Pseudomonadati</taxon>
        <taxon>Bacteroidota</taxon>
        <taxon>Sphingobacteriia</taxon>
        <taxon>Sphingobacteriales</taxon>
        <taxon>Sphingobacteriaceae</taxon>
        <taxon>Daejeonella</taxon>
    </lineage>
</organism>
<sequence>MSLQQTIDQDIKSAMLSKDSARLRGLRAIKAALLLAKTEKGAEEGITEEMEVKVLQKLVKQRKESADIYQAQNRPDLYQIENEELQVIEAYLPQQMDREAIISHIKDAIARTGAASMKDMGKVMGIVNKELSGKADGKTISEVVKELLG</sequence>
<evidence type="ECO:0000313" key="1">
    <source>
        <dbReference type="EMBL" id="SDL96815.1"/>
    </source>
</evidence>
<accession>A0A1G9PF95</accession>
<dbReference type="InterPro" id="IPR023168">
    <property type="entry name" value="GatB_Yqey_C_2"/>
</dbReference>
<dbReference type="Gene3D" id="1.10.10.410">
    <property type="match status" value="1"/>
</dbReference>
<evidence type="ECO:0000313" key="2">
    <source>
        <dbReference type="Proteomes" id="UP000199226"/>
    </source>
</evidence>
<dbReference type="RefSeq" id="WP_090700694.1">
    <property type="nucleotide sequence ID" value="NZ_FNHH01000004.1"/>
</dbReference>
<keyword evidence="2" id="KW-1185">Reference proteome</keyword>
<dbReference type="GO" id="GO:0016884">
    <property type="term" value="F:carbon-nitrogen ligase activity, with glutamine as amido-N-donor"/>
    <property type="evidence" value="ECO:0007669"/>
    <property type="project" value="InterPro"/>
</dbReference>
<dbReference type="InterPro" id="IPR019004">
    <property type="entry name" value="YqeY/Aim41"/>
</dbReference>
<evidence type="ECO:0008006" key="3">
    <source>
        <dbReference type="Google" id="ProtNLM"/>
    </source>
</evidence>
<dbReference type="PANTHER" id="PTHR28055">
    <property type="entry name" value="ALTERED INHERITANCE OF MITOCHONDRIA PROTEIN 41, MITOCHONDRIAL"/>
    <property type="match status" value="1"/>
</dbReference>
<dbReference type="Gene3D" id="1.10.1510.10">
    <property type="entry name" value="Uncharacterised protein YqeY/AIM41 PF09424, N-terminal domain"/>
    <property type="match status" value="1"/>
</dbReference>
<reference evidence="2" key="1">
    <citation type="submission" date="2016-10" db="EMBL/GenBank/DDBJ databases">
        <authorList>
            <person name="Varghese N."/>
            <person name="Submissions S."/>
        </authorList>
    </citation>
    <scope>NUCLEOTIDE SEQUENCE [LARGE SCALE GENOMIC DNA]</scope>
    <source>
        <strain evidence="2">DSM 24536</strain>
    </source>
</reference>
<protein>
    <recommendedName>
        <fullName evidence="3">Glutamyl-tRNA amidotransferase</fullName>
    </recommendedName>
</protein>
<proteinExistence type="predicted"/>
<dbReference type="InterPro" id="IPR042184">
    <property type="entry name" value="YqeY/Aim41_N"/>
</dbReference>
<dbReference type="SUPFAM" id="SSF89095">
    <property type="entry name" value="GatB/YqeY motif"/>
    <property type="match status" value="1"/>
</dbReference>
<dbReference type="AlphaFoldDB" id="A0A1G9PF95"/>
<dbReference type="Pfam" id="PF09424">
    <property type="entry name" value="YqeY"/>
    <property type="match status" value="1"/>
</dbReference>
<dbReference type="InterPro" id="IPR003789">
    <property type="entry name" value="Asn/Gln_tRNA_amidoTrase-B-like"/>
</dbReference>